<comment type="caution">
    <text evidence="3">The sequence shown here is derived from an EMBL/GenBank/DDBJ whole genome shotgun (WGS) entry which is preliminary data.</text>
</comment>
<dbReference type="RefSeq" id="WP_058512906.1">
    <property type="nucleotide sequence ID" value="NZ_CAAAIH010000025.1"/>
</dbReference>
<dbReference type="OrthoDB" id="9785707at2"/>
<comment type="similarity">
    <text evidence="1">Belongs to the DprA/Smf family.</text>
</comment>
<evidence type="ECO:0000313" key="4">
    <source>
        <dbReference type="Proteomes" id="UP000054703"/>
    </source>
</evidence>
<organism evidence="3 4">
    <name type="scientific">Legionella santicrucis</name>
    <dbReference type="NCBI Taxonomy" id="45074"/>
    <lineage>
        <taxon>Bacteria</taxon>
        <taxon>Pseudomonadati</taxon>
        <taxon>Pseudomonadota</taxon>
        <taxon>Gammaproteobacteria</taxon>
        <taxon>Legionellales</taxon>
        <taxon>Legionellaceae</taxon>
        <taxon>Legionella</taxon>
    </lineage>
</organism>
<dbReference type="Gene3D" id="3.40.50.450">
    <property type="match status" value="1"/>
</dbReference>
<proteinExistence type="inferred from homology"/>
<dbReference type="InterPro" id="IPR003488">
    <property type="entry name" value="DprA"/>
</dbReference>
<dbReference type="Pfam" id="PF02481">
    <property type="entry name" value="DNA_processg_A"/>
    <property type="match status" value="1"/>
</dbReference>
<dbReference type="PATRIC" id="fig|45074.5.peg.460"/>
<dbReference type="STRING" id="45074.Lsan_0434"/>
<dbReference type="EMBL" id="LNYU01000009">
    <property type="protein sequence ID" value="KTD66489.1"/>
    <property type="molecule type" value="Genomic_DNA"/>
</dbReference>
<dbReference type="PANTHER" id="PTHR43022">
    <property type="entry name" value="PROTEIN SMF"/>
    <property type="match status" value="1"/>
</dbReference>
<accession>A0A0W0ZBS3</accession>
<dbReference type="PANTHER" id="PTHR43022:SF1">
    <property type="entry name" value="PROTEIN SMF"/>
    <property type="match status" value="1"/>
</dbReference>
<sequence length="297" mass="33082">MNAQLNLSIDEDSISPSIEIGAFEALWSNRETNISSFKQLRERLDALSAKLPSALVDTETALSFYKKAIGRLKECGINNFGIKIDGTFDFPTKLHDADYPLALLYYIGNWDLVFTRGVSVVGTRNPSLNGIKRTQKLVKGLIDQGFTIFSGLAKGIDTTAHQTAIEYGGQTVAVIGTPLCVHYPKENTALQERIAKEFLLISQVPIVSYENKDIKFNRIFFPERNKTMSALSEATIIVEAGETSGSLIQARAALKQNRKVFILNNNFENPKLTWPNRLLEAGAFRIHSLDDILQELQ</sequence>
<dbReference type="Proteomes" id="UP000054703">
    <property type="component" value="Unassembled WGS sequence"/>
</dbReference>
<dbReference type="GO" id="GO:0009294">
    <property type="term" value="P:DNA-mediated transformation"/>
    <property type="evidence" value="ECO:0007669"/>
    <property type="project" value="InterPro"/>
</dbReference>
<evidence type="ECO:0000313" key="3">
    <source>
        <dbReference type="EMBL" id="KTD66489.1"/>
    </source>
</evidence>
<evidence type="ECO:0000259" key="2">
    <source>
        <dbReference type="Pfam" id="PF02481"/>
    </source>
</evidence>
<keyword evidence="4" id="KW-1185">Reference proteome</keyword>
<dbReference type="InterPro" id="IPR057666">
    <property type="entry name" value="DrpA_SLOG"/>
</dbReference>
<feature type="domain" description="Smf/DprA SLOG" evidence="2">
    <location>
        <begin position="89"/>
        <end position="296"/>
    </location>
</feature>
<reference evidence="3 4" key="1">
    <citation type="submission" date="2015-11" db="EMBL/GenBank/DDBJ databases">
        <title>Genomic analysis of 38 Legionella species identifies large and diverse effector repertoires.</title>
        <authorList>
            <person name="Burstein D."/>
            <person name="Amaro F."/>
            <person name="Zusman T."/>
            <person name="Lifshitz Z."/>
            <person name="Cohen O."/>
            <person name="Gilbert J.A."/>
            <person name="Pupko T."/>
            <person name="Shuman H.A."/>
            <person name="Segal G."/>
        </authorList>
    </citation>
    <scope>NUCLEOTIDE SEQUENCE [LARGE SCALE GENOMIC DNA]</scope>
    <source>
        <strain evidence="3 4">SC-63-C7</strain>
    </source>
</reference>
<dbReference type="SUPFAM" id="SSF102405">
    <property type="entry name" value="MCP/YpsA-like"/>
    <property type="match status" value="1"/>
</dbReference>
<protein>
    <submittedName>
        <fullName evidence="3">Protein smf</fullName>
    </submittedName>
</protein>
<dbReference type="AlphaFoldDB" id="A0A0W0ZBS3"/>
<gene>
    <name evidence="3" type="primary">smf_1</name>
    <name evidence="3" type="ORF">Lsan_0434</name>
</gene>
<evidence type="ECO:0000256" key="1">
    <source>
        <dbReference type="ARBA" id="ARBA00006525"/>
    </source>
</evidence>
<name>A0A0W0ZBS3_9GAMM</name>